<dbReference type="EMBL" id="VSSQ01105882">
    <property type="protein sequence ID" value="MPN45755.1"/>
    <property type="molecule type" value="Genomic_DNA"/>
</dbReference>
<gene>
    <name evidence="1" type="ORF">SDC9_193326</name>
</gene>
<reference evidence="1" key="1">
    <citation type="submission" date="2019-08" db="EMBL/GenBank/DDBJ databases">
        <authorList>
            <person name="Kucharzyk K."/>
            <person name="Murdoch R.W."/>
            <person name="Higgins S."/>
            <person name="Loffler F."/>
        </authorList>
    </citation>
    <scope>NUCLEOTIDE SEQUENCE</scope>
</reference>
<name>A0A645I388_9ZZZZ</name>
<sequence length="114" mass="12454">MRAVAAVQHDRLRPADGRQIVADFARHGERRLMFRIRAGHAGNPFRIAVDQEPAPGHDVRVARRRLVLDRPDSVAGASQQIGIDRVDGNVCAGETADFPDGLRRLGNVSVVEIA</sequence>
<organism evidence="1">
    <name type="scientific">bioreactor metagenome</name>
    <dbReference type="NCBI Taxonomy" id="1076179"/>
    <lineage>
        <taxon>unclassified sequences</taxon>
        <taxon>metagenomes</taxon>
        <taxon>ecological metagenomes</taxon>
    </lineage>
</organism>
<proteinExistence type="predicted"/>
<dbReference type="AlphaFoldDB" id="A0A645I388"/>
<protein>
    <submittedName>
        <fullName evidence="1">Uncharacterized protein</fullName>
    </submittedName>
</protein>
<comment type="caution">
    <text evidence="1">The sequence shown here is derived from an EMBL/GenBank/DDBJ whole genome shotgun (WGS) entry which is preliminary data.</text>
</comment>
<evidence type="ECO:0000313" key="1">
    <source>
        <dbReference type="EMBL" id="MPN45755.1"/>
    </source>
</evidence>
<accession>A0A645I388</accession>